<name>A0AA35YAE1_LACSI</name>
<feature type="compositionally biased region" description="Acidic residues" evidence="1">
    <location>
        <begin position="92"/>
        <end position="119"/>
    </location>
</feature>
<sequence length="461" mass="51850">MILVCGKGKQSHVVTSGKCNKTQSSPGSCNKETQSSHGSGGSRIQSSHVGGGVGALRGSSNGHGVGSSHADDTRSHRLSILQTIPDHQDYDSYGDDDEYGKEGDDGADGEEGDDGADDDIIGRGSNIPDTPPTNPAHREFIERTDQGFVNFFLSYTTWSEVDSVTHERMFGRFKSLYQWPESEDAKIHEGFLNILKQNFRELMRTARKRAAKAAKQAGNVFTERFDMSMRDYPPTWIRRELWHELCDVWNSAAWRRRSESGSTNRNSMVDGCKSKHTGGSISMGQHRMKLAKENNGQQPTWDKVYCMTHLKASSKLRLVSGEESSGSQNLEFVTPKAQKVYETYHNAMKDKYGDDLSLHPLGDVGLWEQCAGGRKKGRVFGVGNSDPSFAVTGTPNYGMFSMDYARSQQEIRDLQTRLDESEARHQQELEQFRKEREESKARQETMEKRMEELWSKFMPNN</sequence>
<dbReference type="PANTHER" id="PTHR33157">
    <property type="entry name" value="AUTONOMOUS TRANSPOSABLE ELEMENT EN-1 MOSAIC PROTEIN-RELATED"/>
    <property type="match status" value="1"/>
</dbReference>
<feature type="compositionally biased region" description="Basic and acidic residues" evidence="1">
    <location>
        <begin position="418"/>
        <end position="454"/>
    </location>
</feature>
<dbReference type="EMBL" id="OX465077">
    <property type="protein sequence ID" value="CAI9266777.1"/>
    <property type="molecule type" value="Genomic_DNA"/>
</dbReference>
<dbReference type="Proteomes" id="UP001177003">
    <property type="component" value="Chromosome 1"/>
</dbReference>
<protein>
    <recommendedName>
        <fullName evidence="4">Transposase, Ptta/En/Spm, plant</fullName>
    </recommendedName>
</protein>
<feature type="compositionally biased region" description="Polar residues" evidence="1">
    <location>
        <begin position="12"/>
        <end position="48"/>
    </location>
</feature>
<dbReference type="InterPro" id="IPR004252">
    <property type="entry name" value="Probable_transposase_24"/>
</dbReference>
<feature type="region of interest" description="Disordered" evidence="1">
    <location>
        <begin position="1"/>
        <end position="137"/>
    </location>
</feature>
<feature type="region of interest" description="Disordered" evidence="1">
    <location>
        <begin position="418"/>
        <end position="461"/>
    </location>
</feature>
<evidence type="ECO:0000313" key="3">
    <source>
        <dbReference type="Proteomes" id="UP001177003"/>
    </source>
</evidence>
<evidence type="ECO:0008006" key="4">
    <source>
        <dbReference type="Google" id="ProtNLM"/>
    </source>
</evidence>
<organism evidence="2 3">
    <name type="scientific">Lactuca saligna</name>
    <name type="common">Willowleaf lettuce</name>
    <dbReference type="NCBI Taxonomy" id="75948"/>
    <lineage>
        <taxon>Eukaryota</taxon>
        <taxon>Viridiplantae</taxon>
        <taxon>Streptophyta</taxon>
        <taxon>Embryophyta</taxon>
        <taxon>Tracheophyta</taxon>
        <taxon>Spermatophyta</taxon>
        <taxon>Magnoliopsida</taxon>
        <taxon>eudicotyledons</taxon>
        <taxon>Gunneridae</taxon>
        <taxon>Pentapetalae</taxon>
        <taxon>asterids</taxon>
        <taxon>campanulids</taxon>
        <taxon>Asterales</taxon>
        <taxon>Asteraceae</taxon>
        <taxon>Cichorioideae</taxon>
        <taxon>Cichorieae</taxon>
        <taxon>Lactucinae</taxon>
        <taxon>Lactuca</taxon>
    </lineage>
</organism>
<dbReference type="InterPro" id="IPR039266">
    <property type="entry name" value="EN-1/SPM"/>
</dbReference>
<reference evidence="2" key="1">
    <citation type="submission" date="2023-04" db="EMBL/GenBank/DDBJ databases">
        <authorList>
            <person name="Vijverberg K."/>
            <person name="Xiong W."/>
            <person name="Schranz E."/>
        </authorList>
    </citation>
    <scope>NUCLEOTIDE SEQUENCE</scope>
</reference>
<gene>
    <name evidence="2" type="ORF">LSALG_LOCUS7303</name>
</gene>
<evidence type="ECO:0000313" key="2">
    <source>
        <dbReference type="EMBL" id="CAI9266777.1"/>
    </source>
</evidence>
<feature type="region of interest" description="Disordered" evidence="1">
    <location>
        <begin position="261"/>
        <end position="281"/>
    </location>
</feature>
<dbReference type="Pfam" id="PF03004">
    <property type="entry name" value="Transposase_24"/>
    <property type="match status" value="1"/>
</dbReference>
<evidence type="ECO:0000256" key="1">
    <source>
        <dbReference type="SAM" id="MobiDB-lite"/>
    </source>
</evidence>
<dbReference type="GO" id="GO:0032196">
    <property type="term" value="P:transposition"/>
    <property type="evidence" value="ECO:0007669"/>
    <property type="project" value="InterPro"/>
</dbReference>
<accession>A0AA35YAE1</accession>
<dbReference type="AlphaFoldDB" id="A0AA35YAE1"/>
<feature type="compositionally biased region" description="Gly residues" evidence="1">
    <location>
        <begin position="49"/>
        <end position="65"/>
    </location>
</feature>
<dbReference type="PANTHER" id="PTHR33157:SF12">
    <property type="entry name" value="TRANSPOSASE TNP1_EN_SPM-LIKE DOMAIN-CONTAINING PROTEIN"/>
    <property type="match status" value="1"/>
</dbReference>
<proteinExistence type="predicted"/>
<keyword evidence="3" id="KW-1185">Reference proteome</keyword>